<comment type="caution">
    <text evidence="1">The sequence shown here is derived from an EMBL/GenBank/DDBJ whole genome shotgun (WGS) entry which is preliminary data.</text>
</comment>
<name>A0A833XBV6_JUGRE</name>
<dbReference type="AlphaFoldDB" id="A0A833XBV6"/>
<dbReference type="PANTHER" id="PTHR33116:SF78">
    <property type="entry name" value="OS12G0587133 PROTEIN"/>
    <property type="match status" value="1"/>
</dbReference>
<gene>
    <name evidence="1" type="ORF">F2P56_019489</name>
</gene>
<accession>A0A833XBV6</accession>
<reference evidence="1" key="1">
    <citation type="submission" date="2015-10" db="EMBL/GenBank/DDBJ databases">
        <authorList>
            <person name="Martinez-Garcia P.J."/>
            <person name="Crepeau M.W."/>
            <person name="Puiu D."/>
            <person name="Gonzalez-Ibeas D."/>
            <person name="Whalen J."/>
            <person name="Stevens K."/>
            <person name="Paul R."/>
            <person name="Butterfield T."/>
            <person name="Britton M."/>
            <person name="Reagan R."/>
            <person name="Chakraborty S."/>
            <person name="Walawage S.L."/>
            <person name="Vasquez-Gross H.A."/>
            <person name="Cardeno C."/>
            <person name="Famula R."/>
            <person name="Pratt K."/>
            <person name="Kuruganti S."/>
            <person name="Aradhya M.K."/>
            <person name="Leslie C.A."/>
            <person name="Dandekar A.M."/>
            <person name="Salzberg S.L."/>
            <person name="Wegrzyn J.L."/>
            <person name="Langley C.H."/>
            <person name="Neale D.B."/>
        </authorList>
    </citation>
    <scope>NUCLEOTIDE SEQUENCE</scope>
    <source>
        <tissue evidence="1">Leaves</tissue>
    </source>
</reference>
<evidence type="ECO:0000313" key="2">
    <source>
        <dbReference type="Proteomes" id="UP000619265"/>
    </source>
</evidence>
<reference evidence="1" key="2">
    <citation type="submission" date="2020-03" db="EMBL/GenBank/DDBJ databases">
        <title>Walnut 2.0.</title>
        <authorList>
            <person name="Marrano A."/>
            <person name="Britton M."/>
            <person name="Zimin A.V."/>
            <person name="Zaini P.A."/>
            <person name="Workman R."/>
            <person name="Puiu D."/>
            <person name="Bianco L."/>
            <person name="Allen B.J."/>
            <person name="Troggio M."/>
            <person name="Leslie C.A."/>
            <person name="Timp W."/>
            <person name="Dendekar A."/>
            <person name="Salzberg S.L."/>
            <person name="Neale D.B."/>
        </authorList>
    </citation>
    <scope>NUCLEOTIDE SEQUENCE</scope>
    <source>
        <tissue evidence="1">Leaves</tissue>
    </source>
</reference>
<protein>
    <recommendedName>
        <fullName evidence="3">Reverse transcriptase domain-containing protein</fullName>
    </recommendedName>
</protein>
<dbReference type="Gramene" id="Jr08_23080_p1">
    <property type="protein sequence ID" value="cds.Jr08_23080_p1"/>
    <property type="gene ID" value="Jr08_23080"/>
</dbReference>
<dbReference type="EMBL" id="LIHL02000008">
    <property type="protein sequence ID" value="KAF5463588.1"/>
    <property type="molecule type" value="Genomic_DNA"/>
</dbReference>
<evidence type="ECO:0008006" key="3">
    <source>
        <dbReference type="Google" id="ProtNLM"/>
    </source>
</evidence>
<dbReference type="PANTHER" id="PTHR33116">
    <property type="entry name" value="REVERSE TRANSCRIPTASE ZINC-BINDING DOMAIN-CONTAINING PROTEIN-RELATED-RELATED"/>
    <property type="match status" value="1"/>
</dbReference>
<organism evidence="1 2">
    <name type="scientific">Juglans regia</name>
    <name type="common">English walnut</name>
    <dbReference type="NCBI Taxonomy" id="51240"/>
    <lineage>
        <taxon>Eukaryota</taxon>
        <taxon>Viridiplantae</taxon>
        <taxon>Streptophyta</taxon>
        <taxon>Embryophyta</taxon>
        <taxon>Tracheophyta</taxon>
        <taxon>Spermatophyta</taxon>
        <taxon>Magnoliopsida</taxon>
        <taxon>eudicotyledons</taxon>
        <taxon>Gunneridae</taxon>
        <taxon>Pentapetalae</taxon>
        <taxon>rosids</taxon>
        <taxon>fabids</taxon>
        <taxon>Fagales</taxon>
        <taxon>Juglandaceae</taxon>
        <taxon>Juglans</taxon>
    </lineage>
</organism>
<proteinExistence type="predicted"/>
<sequence>MDALSRMLEAVVVDGGFLSGFSVGGVNISHLVFVDDTLLLCELDNGHILYLRALQICFEAVFGLKVNLLKSEMVPVDIVNNVQDLANILGCKVSSLPLKYLGLLLGAAFKAKSIWEGVLEKNDRRLAGWKMIYLSKGGRLTLIKSIGK</sequence>
<dbReference type="Proteomes" id="UP000619265">
    <property type="component" value="Unassembled WGS sequence"/>
</dbReference>
<evidence type="ECO:0000313" key="1">
    <source>
        <dbReference type="EMBL" id="KAF5463588.1"/>
    </source>
</evidence>